<dbReference type="InterPro" id="IPR023393">
    <property type="entry name" value="START-like_dom_sf"/>
</dbReference>
<dbReference type="Gene3D" id="3.30.530.20">
    <property type="match status" value="1"/>
</dbReference>
<reference evidence="3 4" key="1">
    <citation type="submission" date="2020-07" db="EMBL/GenBank/DDBJ databases">
        <title>Sequencing the genomes of 1000 actinobacteria strains.</title>
        <authorList>
            <person name="Klenk H.-P."/>
        </authorList>
    </citation>
    <scope>NUCLEOTIDE SEQUENCE [LARGE SCALE GENOMIC DNA]</scope>
    <source>
        <strain evidence="3 4">DSM 103164</strain>
    </source>
</reference>
<dbReference type="AlphaFoldDB" id="A0A7Z0D999"/>
<dbReference type="Proteomes" id="UP000527616">
    <property type="component" value="Unassembled WGS sequence"/>
</dbReference>
<dbReference type="SUPFAM" id="SSF55961">
    <property type="entry name" value="Bet v1-like"/>
    <property type="match status" value="1"/>
</dbReference>
<accession>A0A7Z0D999</accession>
<name>A0A7Z0D999_9ACTN</name>
<dbReference type="EMBL" id="JACBZS010000001">
    <property type="protein sequence ID" value="NYI71131.1"/>
    <property type="molecule type" value="Genomic_DNA"/>
</dbReference>
<comment type="similarity">
    <text evidence="1">Belongs to the AHA1 family.</text>
</comment>
<keyword evidence="4" id="KW-1185">Reference proteome</keyword>
<evidence type="ECO:0000256" key="1">
    <source>
        <dbReference type="ARBA" id="ARBA00006817"/>
    </source>
</evidence>
<dbReference type="CDD" id="cd07814">
    <property type="entry name" value="SRPBCC_CalC_Aha1-like"/>
    <property type="match status" value="1"/>
</dbReference>
<dbReference type="RefSeq" id="WP_179444998.1">
    <property type="nucleotide sequence ID" value="NZ_JACBZS010000001.1"/>
</dbReference>
<organism evidence="3 4">
    <name type="scientific">Naumannella cuiyingiana</name>
    <dbReference type="NCBI Taxonomy" id="1347891"/>
    <lineage>
        <taxon>Bacteria</taxon>
        <taxon>Bacillati</taxon>
        <taxon>Actinomycetota</taxon>
        <taxon>Actinomycetes</taxon>
        <taxon>Propionibacteriales</taxon>
        <taxon>Propionibacteriaceae</taxon>
        <taxon>Naumannella</taxon>
    </lineage>
</organism>
<gene>
    <name evidence="3" type="ORF">GGQ54_001691</name>
</gene>
<comment type="caution">
    <text evidence="3">The sequence shown here is derived from an EMBL/GenBank/DDBJ whole genome shotgun (WGS) entry which is preliminary data.</text>
</comment>
<evidence type="ECO:0000313" key="3">
    <source>
        <dbReference type="EMBL" id="NYI71131.1"/>
    </source>
</evidence>
<evidence type="ECO:0000313" key="4">
    <source>
        <dbReference type="Proteomes" id="UP000527616"/>
    </source>
</evidence>
<feature type="domain" description="Activator of Hsp90 ATPase homologue 1/2-like C-terminal" evidence="2">
    <location>
        <begin position="22"/>
        <end position="159"/>
    </location>
</feature>
<sequence>MPVTNVTPDLDQLTLTIDAEFAAPVERIWQVYADPRQLEKVWGPPGYPATVVDHDFTAGGRVTYFMTGPEGEKFAGYWDITGVDEPNGFTFDDGFADADFNPNPDLPVSKNGFTFTAGGAGTKARYVSTYASAEALQQVLDMGVVEGSTAAINQIDDLVA</sequence>
<dbReference type="InterPro" id="IPR013538">
    <property type="entry name" value="ASHA1/2-like_C"/>
</dbReference>
<dbReference type="Pfam" id="PF08327">
    <property type="entry name" value="AHSA1"/>
    <property type="match status" value="1"/>
</dbReference>
<protein>
    <submittedName>
        <fullName evidence="3">Uncharacterized protein YndB with AHSA1/START domain</fullName>
    </submittedName>
</protein>
<proteinExistence type="inferred from homology"/>
<evidence type="ECO:0000259" key="2">
    <source>
        <dbReference type="Pfam" id="PF08327"/>
    </source>
</evidence>